<dbReference type="InterPro" id="IPR011990">
    <property type="entry name" value="TPR-like_helical_dom_sf"/>
</dbReference>
<keyword evidence="1" id="KW-0677">Repeat</keyword>
<dbReference type="Pfam" id="PF13181">
    <property type="entry name" value="TPR_8"/>
    <property type="match status" value="1"/>
</dbReference>
<reference evidence="4 5" key="1">
    <citation type="journal article" date="2021" name="Mar. Drugs">
        <title>Genome Reduction and Secondary Metabolism of the Marine Sponge-Associated Cyanobacterium Leptothoe.</title>
        <authorList>
            <person name="Konstantinou D."/>
            <person name="Popin R.V."/>
            <person name="Fewer D.P."/>
            <person name="Sivonen K."/>
            <person name="Gkelis S."/>
        </authorList>
    </citation>
    <scope>NUCLEOTIDE SEQUENCE [LARGE SCALE GENOMIC DNA]</scope>
    <source>
        <strain evidence="4 5">TAU-MAC 1615</strain>
    </source>
</reference>
<evidence type="ECO:0000256" key="2">
    <source>
        <dbReference type="ARBA" id="ARBA00022803"/>
    </source>
</evidence>
<evidence type="ECO:0000313" key="5">
    <source>
        <dbReference type="Proteomes" id="UP001196661"/>
    </source>
</evidence>
<feature type="repeat" description="TPR" evidence="3">
    <location>
        <begin position="402"/>
        <end position="429"/>
    </location>
</feature>
<evidence type="ECO:0000256" key="3">
    <source>
        <dbReference type="PROSITE-ProRule" id="PRU00339"/>
    </source>
</evidence>
<dbReference type="EMBL" id="JADOER010000009">
    <property type="protein sequence ID" value="MBT9312689.1"/>
    <property type="molecule type" value="Genomic_DNA"/>
</dbReference>
<dbReference type="PANTHER" id="PTHR44943">
    <property type="entry name" value="CELLULOSE SYNTHASE OPERON PROTEIN C"/>
    <property type="match status" value="1"/>
</dbReference>
<dbReference type="Pfam" id="PF00515">
    <property type="entry name" value="TPR_1"/>
    <property type="match status" value="1"/>
</dbReference>
<feature type="non-terminal residue" evidence="4">
    <location>
        <position position="429"/>
    </location>
</feature>
<evidence type="ECO:0000313" key="4">
    <source>
        <dbReference type="EMBL" id="MBT9312689.1"/>
    </source>
</evidence>
<feature type="repeat" description="TPR" evidence="3">
    <location>
        <begin position="368"/>
        <end position="401"/>
    </location>
</feature>
<organism evidence="4 5">
    <name type="scientific">Leptothoe kymatousa TAU-MAC 1615</name>
    <dbReference type="NCBI Taxonomy" id="2364775"/>
    <lineage>
        <taxon>Bacteria</taxon>
        <taxon>Bacillati</taxon>
        <taxon>Cyanobacteriota</taxon>
        <taxon>Cyanophyceae</taxon>
        <taxon>Nodosilineales</taxon>
        <taxon>Cymatolegaceae</taxon>
        <taxon>Leptothoe</taxon>
        <taxon>Leptothoe kymatousa</taxon>
    </lineage>
</organism>
<dbReference type="PROSITE" id="PS50293">
    <property type="entry name" value="TPR_REGION"/>
    <property type="match status" value="4"/>
</dbReference>
<protein>
    <submittedName>
        <fullName evidence="4">Tetratricopeptide repeat protein</fullName>
    </submittedName>
</protein>
<proteinExistence type="predicted"/>
<evidence type="ECO:0000256" key="1">
    <source>
        <dbReference type="ARBA" id="ARBA00022737"/>
    </source>
</evidence>
<keyword evidence="2 3" id="KW-0802">TPR repeat</keyword>
<name>A0ABS5Y5R4_9CYAN</name>
<dbReference type="SMART" id="SM00028">
    <property type="entry name" value="TPR"/>
    <property type="match status" value="6"/>
</dbReference>
<dbReference type="PANTHER" id="PTHR44943:SF8">
    <property type="entry name" value="TPR REPEAT-CONTAINING PROTEIN MJ0263"/>
    <property type="match status" value="1"/>
</dbReference>
<feature type="repeat" description="TPR" evidence="3">
    <location>
        <begin position="300"/>
        <end position="333"/>
    </location>
</feature>
<dbReference type="PROSITE" id="PS50005">
    <property type="entry name" value="TPR"/>
    <property type="match status" value="4"/>
</dbReference>
<gene>
    <name evidence="4" type="ORF">IXB28_10765</name>
</gene>
<keyword evidence="5" id="KW-1185">Reference proteome</keyword>
<dbReference type="Gene3D" id="1.25.40.10">
    <property type="entry name" value="Tetratricopeptide repeat domain"/>
    <property type="match status" value="3"/>
</dbReference>
<comment type="caution">
    <text evidence="4">The sequence shown here is derived from an EMBL/GenBank/DDBJ whole genome shotgun (WGS) entry which is preliminary data.</text>
</comment>
<accession>A0ABS5Y5R4</accession>
<dbReference type="Proteomes" id="UP001196661">
    <property type="component" value="Unassembled WGS sequence"/>
</dbReference>
<dbReference type="SUPFAM" id="SSF48452">
    <property type="entry name" value="TPR-like"/>
    <property type="match status" value="2"/>
</dbReference>
<dbReference type="Pfam" id="PF13424">
    <property type="entry name" value="TPR_12"/>
    <property type="match status" value="1"/>
</dbReference>
<dbReference type="InterPro" id="IPR051685">
    <property type="entry name" value="Ycf3/AcsC/BcsC/TPR_MFPF"/>
</dbReference>
<dbReference type="InterPro" id="IPR019734">
    <property type="entry name" value="TPR_rpt"/>
</dbReference>
<feature type="repeat" description="TPR" evidence="3">
    <location>
        <begin position="334"/>
        <end position="367"/>
    </location>
</feature>
<sequence length="429" mass="49002">MLDETDLEKRLQTLRERYSFILVEQLRLDEKLNRFLQGYLLSDLRRTSERLQGLNENALAWLELQLEEKTQGITDTAETLEDEAMAELVLDVAHHRLWKSENNGWRYVVPRFVEGWQYNRSWSRGLLEVAEYFRAAMGKENRKRLGQFGMVLAGGTDEEALNNVLDDLKTLERRNWFDENKAELSSILLLKQGQFLQRQGRNQEALAVCNSVEGKLPGEAVRLKKDLANTFEKIGWMFSVRNSQAVPSQEGAKALAKAVKLNPDNGSHLIALGVTQHGLKQNEKAVENVLSGIELEGEKNYSLNILGSVYSDLKRHDEAIEAYQKAIELNPEYAMAYYNLGNAYSDLKRHDEAIEAYQKAIELNPEDATAYYNLGIAYRGLKRHDEAIEAYQKAIELNPEDATAYNNLGIAYRGLKRHDEAIEAYQKAI</sequence>